<dbReference type="HOGENOM" id="CLU_1159612_0_0_7"/>
<keyword evidence="2" id="KW-1185">Reference proteome</keyword>
<proteinExistence type="predicted"/>
<dbReference type="Proteomes" id="UP000001508">
    <property type="component" value="Chromosome"/>
</dbReference>
<gene>
    <name evidence="1" type="ordered locus">DaAHT2_1781</name>
</gene>
<dbReference type="RefSeq" id="WP_013163995.1">
    <property type="nucleotide sequence ID" value="NC_014216.1"/>
</dbReference>
<protein>
    <recommendedName>
        <fullName evidence="3">Tetratricopeptide repeat protein</fullName>
    </recommendedName>
</protein>
<dbReference type="InParanoid" id="D6Z4J7"/>
<dbReference type="SUPFAM" id="SSF48452">
    <property type="entry name" value="TPR-like"/>
    <property type="match status" value="1"/>
</dbReference>
<dbReference type="Pfam" id="PF13174">
    <property type="entry name" value="TPR_6"/>
    <property type="match status" value="1"/>
</dbReference>
<dbReference type="InterPro" id="IPR019734">
    <property type="entry name" value="TPR_rpt"/>
</dbReference>
<dbReference type="SUPFAM" id="SSF81901">
    <property type="entry name" value="HCP-like"/>
    <property type="match status" value="1"/>
</dbReference>
<dbReference type="InterPro" id="IPR011990">
    <property type="entry name" value="TPR-like_helical_dom_sf"/>
</dbReference>
<dbReference type="KEGG" id="dak:DaAHT2_1781"/>
<dbReference type="OrthoDB" id="9809748at2"/>
<dbReference type="EMBL" id="CP001940">
    <property type="protein sequence ID" value="ADH86472.1"/>
    <property type="molecule type" value="Genomic_DNA"/>
</dbReference>
<accession>D6Z4J7</accession>
<organism evidence="1 2">
    <name type="scientific">Desulfurivibrio alkaliphilus (strain DSM 19089 / UNIQEM U267 / AHT2)</name>
    <dbReference type="NCBI Taxonomy" id="589865"/>
    <lineage>
        <taxon>Bacteria</taxon>
        <taxon>Pseudomonadati</taxon>
        <taxon>Thermodesulfobacteriota</taxon>
        <taxon>Desulfobulbia</taxon>
        <taxon>Desulfobulbales</taxon>
        <taxon>Desulfobulbaceae</taxon>
        <taxon>Desulfurivibrio</taxon>
    </lineage>
</organism>
<evidence type="ECO:0008006" key="3">
    <source>
        <dbReference type="Google" id="ProtNLM"/>
    </source>
</evidence>
<name>D6Z4J7_DESAT</name>
<reference evidence="2" key="1">
    <citation type="submission" date="2010-02" db="EMBL/GenBank/DDBJ databases">
        <title>Complete sequence of Desulfurivibrio alkaliphilus AHT2.</title>
        <authorList>
            <consortium name="US DOE Joint Genome Institute"/>
            <person name="Pitluck S."/>
            <person name="Chertkov O."/>
            <person name="Detter J.C."/>
            <person name="Han C."/>
            <person name="Tapia R."/>
            <person name="Larimer F."/>
            <person name="Land M."/>
            <person name="Hauser L."/>
            <person name="Kyrpides N."/>
            <person name="Mikhailova N."/>
            <person name="Sorokin D.Y."/>
            <person name="Muyzer G."/>
            <person name="Woyke T."/>
        </authorList>
    </citation>
    <scope>NUCLEOTIDE SEQUENCE [LARGE SCALE GENOMIC DNA]</scope>
    <source>
        <strain evidence="2">DSM 19089 / UNIQEM U267 / AHT2</strain>
    </source>
</reference>
<sequence length="239" mass="26492">MILALAGAACAPVPSPPAERPAQHELARYREHLAAGAFDIVIRQSQAVMGASEAEAPVDLALYVLGLVYADPAFKDRNAQLSRQYFAQLIRHFPNSPLVPEANILVDLYDAMAARDLAIATLSERLKTASEATAALPRPLVEDQNFEEAARKNEQILQQAGAGPPADEALYNLGLIYAHGDNPARDYQQARDYFARIAGEFPDSRLAEEARVWLGLFEVLDKMRQIDRQIEEQKRQLTR</sequence>
<dbReference type="STRING" id="589865.DaAHT2_1781"/>
<evidence type="ECO:0000313" key="1">
    <source>
        <dbReference type="EMBL" id="ADH86472.1"/>
    </source>
</evidence>
<dbReference type="AlphaFoldDB" id="D6Z4J7"/>
<dbReference type="Gene3D" id="1.25.40.10">
    <property type="entry name" value="Tetratricopeptide repeat domain"/>
    <property type="match status" value="2"/>
</dbReference>
<evidence type="ECO:0000313" key="2">
    <source>
        <dbReference type="Proteomes" id="UP000001508"/>
    </source>
</evidence>